<keyword evidence="6" id="KW-0539">Nucleus</keyword>
<reference evidence="12 13" key="1">
    <citation type="journal article" date="2020" name="IScience">
        <title>Genome Sequencing of the Endangered Kingdonia uniflora (Circaeasteraceae, Ranunculales) Reveals Potential Mechanisms of Evolutionary Specialization.</title>
        <authorList>
            <person name="Sun Y."/>
            <person name="Deng T."/>
            <person name="Zhang A."/>
            <person name="Moore M.J."/>
            <person name="Landis J.B."/>
            <person name="Lin N."/>
            <person name="Zhang H."/>
            <person name="Zhang X."/>
            <person name="Huang J."/>
            <person name="Zhang X."/>
            <person name="Sun H."/>
            <person name="Wang H."/>
        </authorList>
    </citation>
    <scope>NUCLEOTIDE SEQUENCE [LARGE SCALE GENOMIC DNA]</scope>
    <source>
        <strain evidence="12">TB1705</strain>
        <tissue evidence="12">Leaf</tissue>
    </source>
</reference>
<keyword evidence="9" id="KW-0812">Transmembrane</keyword>
<dbReference type="Proteomes" id="UP000541444">
    <property type="component" value="Unassembled WGS sequence"/>
</dbReference>
<evidence type="ECO:0000313" key="12">
    <source>
        <dbReference type="EMBL" id="KAF6149263.1"/>
    </source>
</evidence>
<feature type="domain" description="DOG1" evidence="11">
    <location>
        <begin position="286"/>
        <end position="496"/>
    </location>
</feature>
<keyword evidence="9" id="KW-1133">Transmembrane helix</keyword>
<dbReference type="AlphaFoldDB" id="A0A7J7M306"/>
<keyword evidence="9" id="KW-0472">Membrane</keyword>
<dbReference type="PROSITE" id="PS00036">
    <property type="entry name" value="BZIP_BASIC"/>
    <property type="match status" value="1"/>
</dbReference>
<proteinExistence type="inferred from homology"/>
<dbReference type="GO" id="GO:0043565">
    <property type="term" value="F:sequence-specific DNA binding"/>
    <property type="evidence" value="ECO:0007669"/>
    <property type="project" value="InterPro"/>
</dbReference>
<evidence type="ECO:0000256" key="8">
    <source>
        <dbReference type="SAM" id="MobiDB-lite"/>
    </source>
</evidence>
<keyword evidence="7" id="KW-0175">Coiled coil</keyword>
<dbReference type="EMBL" id="JACGCM010001798">
    <property type="protein sequence ID" value="KAF6149263.1"/>
    <property type="molecule type" value="Genomic_DNA"/>
</dbReference>
<evidence type="ECO:0008006" key="14">
    <source>
        <dbReference type="Google" id="ProtNLM"/>
    </source>
</evidence>
<sequence>WVLEFAFSRFTIICFSTISYGDSSLFIVFTIMVYGILLPFSSTNSVSISLCLVVGHEDQRLGGAERLTTSMNMSASSTQFMTSRRIVLPIHQVNMWANAFKDDNSPNTGTSTILEVDAKFDNKSEDTSHGSLGPLNNYDQEATKPPNKVSDGHDYIADWEVMSGEMMARFIPSTYEDESFVKLKTLRQGQSRSVDDYASDFCMLLSRVVLSESVAQRDLRRLAQNREAAKKSRLRKKAYVQQLETSRSKLTQIEQELQRARQQGLLVGGALDTSHLGFSGTVNSGVATFEMGYSNWIDEQDRHIRELRTALQAHVSEDELRILVDSGMRHYYDLFRMKADAAKADVFYLMSGMWKSPAERFFLWIGGFRPSELLKVLTPQLDPLSEQQIGAVYNLQVSSQQFEDALYQGMAKLQQTLAESLATDPLGAGNYRSQMATAMGKLEDLVTFVNQADQLRQQTLKQMSRILTTRQAARGLLALGDYFQRFRALSSLWAARPREPT</sequence>
<dbReference type="InterPro" id="IPR004827">
    <property type="entry name" value="bZIP"/>
</dbReference>
<feature type="region of interest" description="Disordered" evidence="8">
    <location>
        <begin position="124"/>
        <end position="151"/>
    </location>
</feature>
<feature type="non-terminal residue" evidence="12">
    <location>
        <position position="1"/>
    </location>
</feature>
<dbReference type="SUPFAM" id="SSF57959">
    <property type="entry name" value="Leucine zipper domain"/>
    <property type="match status" value="1"/>
</dbReference>
<protein>
    <recommendedName>
        <fullName evidence="14">Transcription factor TGA4</fullName>
    </recommendedName>
</protein>
<dbReference type="PROSITE" id="PS50217">
    <property type="entry name" value="BZIP"/>
    <property type="match status" value="1"/>
</dbReference>
<evidence type="ECO:0000256" key="2">
    <source>
        <dbReference type="ARBA" id="ARBA00007163"/>
    </source>
</evidence>
<keyword evidence="5" id="KW-0804">Transcription</keyword>
<comment type="similarity">
    <text evidence="2">Belongs to the bZIP family.</text>
</comment>
<dbReference type="SMART" id="SM00338">
    <property type="entry name" value="BRLZ"/>
    <property type="match status" value="1"/>
</dbReference>
<dbReference type="PANTHER" id="PTHR45693:SF36">
    <property type="entry name" value="TRANSCRIPTION FACTOR TGA4"/>
    <property type="match status" value="1"/>
</dbReference>
<dbReference type="OrthoDB" id="2015618at2759"/>
<evidence type="ECO:0000256" key="5">
    <source>
        <dbReference type="ARBA" id="ARBA00023163"/>
    </source>
</evidence>
<dbReference type="PANTHER" id="PTHR45693">
    <property type="entry name" value="TRANSCRIPTION FACTOR TGA9"/>
    <property type="match status" value="1"/>
</dbReference>
<dbReference type="GO" id="GO:0006351">
    <property type="term" value="P:DNA-templated transcription"/>
    <property type="evidence" value="ECO:0007669"/>
    <property type="project" value="InterPro"/>
</dbReference>
<dbReference type="InterPro" id="IPR005162">
    <property type="entry name" value="Retrotrans_gag_dom"/>
</dbReference>
<gene>
    <name evidence="12" type="ORF">GIB67_026119</name>
</gene>
<dbReference type="InterPro" id="IPR025422">
    <property type="entry name" value="TGA_domain"/>
</dbReference>
<keyword evidence="3" id="KW-0805">Transcription regulation</keyword>
<dbReference type="GO" id="GO:0005634">
    <property type="term" value="C:nucleus"/>
    <property type="evidence" value="ECO:0007669"/>
    <property type="project" value="UniProtKB-SubCell"/>
</dbReference>
<keyword evidence="13" id="KW-1185">Reference proteome</keyword>
<name>A0A7J7M306_9MAGN</name>
<accession>A0A7J7M306</accession>
<evidence type="ECO:0000259" key="11">
    <source>
        <dbReference type="PROSITE" id="PS51806"/>
    </source>
</evidence>
<dbReference type="Pfam" id="PF00170">
    <property type="entry name" value="bZIP_1"/>
    <property type="match status" value="1"/>
</dbReference>
<dbReference type="InterPro" id="IPR046347">
    <property type="entry name" value="bZIP_sf"/>
</dbReference>
<dbReference type="Pfam" id="PF03732">
    <property type="entry name" value="Retrotrans_gag"/>
    <property type="match status" value="1"/>
</dbReference>
<feature type="transmembrane region" description="Helical" evidence="9">
    <location>
        <begin position="12"/>
        <end position="37"/>
    </location>
</feature>
<comment type="subcellular location">
    <subcellularLocation>
        <location evidence="1">Nucleus</location>
    </subcellularLocation>
</comment>
<evidence type="ECO:0000313" key="13">
    <source>
        <dbReference type="Proteomes" id="UP000541444"/>
    </source>
</evidence>
<dbReference type="GO" id="GO:0003700">
    <property type="term" value="F:DNA-binding transcription factor activity"/>
    <property type="evidence" value="ECO:0007669"/>
    <property type="project" value="InterPro"/>
</dbReference>
<organism evidence="12 13">
    <name type="scientific">Kingdonia uniflora</name>
    <dbReference type="NCBI Taxonomy" id="39325"/>
    <lineage>
        <taxon>Eukaryota</taxon>
        <taxon>Viridiplantae</taxon>
        <taxon>Streptophyta</taxon>
        <taxon>Embryophyta</taxon>
        <taxon>Tracheophyta</taxon>
        <taxon>Spermatophyta</taxon>
        <taxon>Magnoliopsida</taxon>
        <taxon>Ranunculales</taxon>
        <taxon>Circaeasteraceae</taxon>
        <taxon>Kingdonia</taxon>
    </lineage>
</organism>
<evidence type="ECO:0000256" key="6">
    <source>
        <dbReference type="ARBA" id="ARBA00023242"/>
    </source>
</evidence>
<evidence type="ECO:0000256" key="1">
    <source>
        <dbReference type="ARBA" id="ARBA00004123"/>
    </source>
</evidence>
<feature type="domain" description="BZIP" evidence="10">
    <location>
        <begin position="215"/>
        <end position="259"/>
    </location>
</feature>
<dbReference type="CDD" id="cd14708">
    <property type="entry name" value="bZIP_HBP1b-like"/>
    <property type="match status" value="1"/>
</dbReference>
<evidence type="ECO:0000256" key="9">
    <source>
        <dbReference type="SAM" id="Phobius"/>
    </source>
</evidence>
<dbReference type="Gene3D" id="1.20.5.170">
    <property type="match status" value="1"/>
</dbReference>
<feature type="coiled-coil region" evidence="7">
    <location>
        <begin position="236"/>
        <end position="263"/>
    </location>
</feature>
<evidence type="ECO:0000259" key="10">
    <source>
        <dbReference type="PROSITE" id="PS50217"/>
    </source>
</evidence>
<dbReference type="FunFam" id="1.20.5.170:FF:000019">
    <property type="entry name" value="BZIP family transcription factor"/>
    <property type="match status" value="1"/>
</dbReference>
<evidence type="ECO:0000256" key="3">
    <source>
        <dbReference type="ARBA" id="ARBA00023015"/>
    </source>
</evidence>
<evidence type="ECO:0000256" key="4">
    <source>
        <dbReference type="ARBA" id="ARBA00023125"/>
    </source>
</evidence>
<evidence type="ECO:0000256" key="7">
    <source>
        <dbReference type="SAM" id="Coils"/>
    </source>
</evidence>
<dbReference type="PROSITE" id="PS51806">
    <property type="entry name" value="DOG1"/>
    <property type="match status" value="1"/>
</dbReference>
<dbReference type="Pfam" id="PF14144">
    <property type="entry name" value="DOG1"/>
    <property type="match status" value="1"/>
</dbReference>
<comment type="caution">
    <text evidence="12">The sequence shown here is derived from an EMBL/GenBank/DDBJ whole genome shotgun (WGS) entry which is preliminary data.</text>
</comment>
<keyword evidence="4" id="KW-0238">DNA-binding</keyword>